<dbReference type="HAMAP" id="MF_00652">
    <property type="entry name" value="UPF0246"/>
    <property type="match status" value="1"/>
</dbReference>
<dbReference type="RefSeq" id="WP_114482951.1">
    <property type="nucleotide sequence ID" value="NZ_QPJU01000003.1"/>
</dbReference>
<sequence>MLFLLSPAKTLDFDTPVPAQLPCTEPAFTAQAAQLIEVLRTKSPQEIASLMGLSDKLAALNVARYQAWQPQCTPALGRQALLAFNGDVYEGLQARSLSTSDLEWAQQHLVILSGLYGVLRPLDCMQPYRLEMGTPLATAAGANLYQFWGTRIADYLNAALEGQDQAQSQPQKHEARIVVNLASQEYFKAVDRKALRARVIDCVFEDFKGGGYKIISFYAKRARGLMARYAITQRITTPAGLEGFALEGYSFAPAASSPERLVFRREQPGAHA</sequence>
<comment type="similarity">
    <text evidence="1">Belongs to the UPF0246 family.</text>
</comment>
<gene>
    <name evidence="2" type="ORF">DFR45_103253</name>
</gene>
<dbReference type="PANTHER" id="PTHR30283">
    <property type="entry name" value="PEROXIDE STRESS RESPONSE PROTEIN YAAA"/>
    <property type="match status" value="1"/>
</dbReference>
<protein>
    <recommendedName>
        <fullName evidence="1">UPF0246 protein DFR45_103253</fullName>
    </recommendedName>
</protein>
<organism evidence="2 3">
    <name type="scientific">Extensimonas vulgaris</name>
    <dbReference type="NCBI Taxonomy" id="1031594"/>
    <lineage>
        <taxon>Bacteria</taxon>
        <taxon>Pseudomonadati</taxon>
        <taxon>Pseudomonadota</taxon>
        <taxon>Betaproteobacteria</taxon>
        <taxon>Burkholderiales</taxon>
        <taxon>Comamonadaceae</taxon>
        <taxon>Extensimonas</taxon>
    </lineage>
</organism>
<dbReference type="Proteomes" id="UP000252174">
    <property type="component" value="Unassembled WGS sequence"/>
</dbReference>
<evidence type="ECO:0000313" key="3">
    <source>
        <dbReference type="Proteomes" id="UP000252174"/>
    </source>
</evidence>
<reference evidence="2 3" key="1">
    <citation type="submission" date="2018-07" db="EMBL/GenBank/DDBJ databases">
        <title>Genomic Encyclopedia of Type Strains, Phase IV (KMG-IV): sequencing the most valuable type-strain genomes for metagenomic binning, comparative biology and taxonomic classification.</title>
        <authorList>
            <person name="Goeker M."/>
        </authorList>
    </citation>
    <scope>NUCLEOTIDE SEQUENCE [LARGE SCALE GENOMIC DNA]</scope>
    <source>
        <strain evidence="2 3">DSM 100911</strain>
    </source>
</reference>
<dbReference type="NCBIfam" id="NF002542">
    <property type="entry name" value="PRK02101.1-3"/>
    <property type="match status" value="1"/>
</dbReference>
<keyword evidence="3" id="KW-1185">Reference proteome</keyword>
<comment type="caution">
    <text evidence="2">The sequence shown here is derived from an EMBL/GenBank/DDBJ whole genome shotgun (WGS) entry which is preliminary data.</text>
</comment>
<dbReference type="InterPro" id="IPR005583">
    <property type="entry name" value="YaaA"/>
</dbReference>
<dbReference type="PANTHER" id="PTHR30283:SF4">
    <property type="entry name" value="PEROXIDE STRESS RESISTANCE PROTEIN YAAA"/>
    <property type="match status" value="1"/>
</dbReference>
<proteinExistence type="inferred from homology"/>
<dbReference type="AlphaFoldDB" id="A0A369APV2"/>
<dbReference type="OrthoDB" id="9777133at2"/>
<name>A0A369APV2_9BURK</name>
<dbReference type="Pfam" id="PF03883">
    <property type="entry name" value="H2O2_YaaD"/>
    <property type="match status" value="1"/>
</dbReference>
<accession>A0A369APV2</accession>
<dbReference type="GO" id="GO:0033194">
    <property type="term" value="P:response to hydroperoxide"/>
    <property type="evidence" value="ECO:0007669"/>
    <property type="project" value="TreeGrafter"/>
</dbReference>
<dbReference type="GO" id="GO:0005829">
    <property type="term" value="C:cytosol"/>
    <property type="evidence" value="ECO:0007669"/>
    <property type="project" value="TreeGrafter"/>
</dbReference>
<evidence type="ECO:0000256" key="1">
    <source>
        <dbReference type="HAMAP-Rule" id="MF_00652"/>
    </source>
</evidence>
<dbReference type="EMBL" id="QPJU01000003">
    <property type="protein sequence ID" value="RCX10266.1"/>
    <property type="molecule type" value="Genomic_DNA"/>
</dbReference>
<evidence type="ECO:0000313" key="2">
    <source>
        <dbReference type="EMBL" id="RCX10266.1"/>
    </source>
</evidence>